<proteinExistence type="predicted"/>
<dbReference type="Proteomes" id="UP001433268">
    <property type="component" value="Unassembled WGS sequence"/>
</dbReference>
<name>A0ABR1VJ42_9PEZI</name>
<dbReference type="GeneID" id="92048822"/>
<sequence>MASPPVCTQPTPMHTLRAAKTFEVTLEDSPACRIVVNDVLLPTSRELKHSTEGDCRCKESDEEIVNAWMFWHVDNCLTHSLISRQRANALLNLTRKDLDMSAEWVDYFGDLDREMTKEHEEEEAEYTMEKAVADLESAGMDDGDQDEEVWRGRL</sequence>
<gene>
    <name evidence="1" type="ORF">PG997_011447</name>
</gene>
<evidence type="ECO:0000313" key="2">
    <source>
        <dbReference type="Proteomes" id="UP001433268"/>
    </source>
</evidence>
<protein>
    <submittedName>
        <fullName evidence="1">Uncharacterized protein</fullName>
    </submittedName>
</protein>
<dbReference type="EMBL" id="JAQQWN010000008">
    <property type="protein sequence ID" value="KAK8071244.1"/>
    <property type="molecule type" value="Genomic_DNA"/>
</dbReference>
<evidence type="ECO:0000313" key="1">
    <source>
        <dbReference type="EMBL" id="KAK8071244.1"/>
    </source>
</evidence>
<comment type="caution">
    <text evidence="1">The sequence shown here is derived from an EMBL/GenBank/DDBJ whole genome shotgun (WGS) entry which is preliminary data.</text>
</comment>
<keyword evidence="2" id="KW-1185">Reference proteome</keyword>
<organism evidence="1 2">
    <name type="scientific">Apiospora hydei</name>
    <dbReference type="NCBI Taxonomy" id="1337664"/>
    <lineage>
        <taxon>Eukaryota</taxon>
        <taxon>Fungi</taxon>
        <taxon>Dikarya</taxon>
        <taxon>Ascomycota</taxon>
        <taxon>Pezizomycotina</taxon>
        <taxon>Sordariomycetes</taxon>
        <taxon>Xylariomycetidae</taxon>
        <taxon>Amphisphaeriales</taxon>
        <taxon>Apiosporaceae</taxon>
        <taxon>Apiospora</taxon>
    </lineage>
</organism>
<reference evidence="1 2" key="1">
    <citation type="submission" date="2023-01" db="EMBL/GenBank/DDBJ databases">
        <title>Analysis of 21 Apiospora genomes using comparative genomics revels a genus with tremendous synthesis potential of carbohydrate active enzymes and secondary metabolites.</title>
        <authorList>
            <person name="Sorensen T."/>
        </authorList>
    </citation>
    <scope>NUCLEOTIDE SEQUENCE [LARGE SCALE GENOMIC DNA]</scope>
    <source>
        <strain evidence="1 2">CBS 114990</strain>
    </source>
</reference>
<accession>A0ABR1VJ42</accession>
<dbReference type="RefSeq" id="XP_066665052.1">
    <property type="nucleotide sequence ID" value="XM_066815762.1"/>
</dbReference>